<dbReference type="PROSITE" id="PS50975">
    <property type="entry name" value="ATP_GRASP"/>
    <property type="match status" value="1"/>
</dbReference>
<dbReference type="InterPro" id="IPR005481">
    <property type="entry name" value="BC-like_N"/>
</dbReference>
<proteinExistence type="predicted"/>
<evidence type="ECO:0000256" key="4">
    <source>
        <dbReference type="ARBA" id="ARBA00022741"/>
    </source>
</evidence>
<feature type="domain" description="Lipoyl-binding" evidence="8">
    <location>
        <begin position="558"/>
        <end position="632"/>
    </location>
</feature>
<dbReference type="SMART" id="SM00878">
    <property type="entry name" value="Biotin_carb_C"/>
    <property type="match status" value="1"/>
</dbReference>
<feature type="domain" description="Biotin carboxylation" evidence="10">
    <location>
        <begin position="4"/>
        <end position="449"/>
    </location>
</feature>
<dbReference type="InterPro" id="IPR001882">
    <property type="entry name" value="Biotin_BS"/>
</dbReference>
<evidence type="ECO:0000256" key="6">
    <source>
        <dbReference type="ARBA" id="ARBA00023267"/>
    </source>
</evidence>
<evidence type="ECO:0000259" key="9">
    <source>
        <dbReference type="PROSITE" id="PS50975"/>
    </source>
</evidence>
<dbReference type="Pfam" id="PF00289">
    <property type="entry name" value="Biotin_carb_N"/>
    <property type="match status" value="1"/>
</dbReference>
<keyword evidence="5 7" id="KW-0067">ATP-binding</keyword>
<evidence type="ECO:0000256" key="5">
    <source>
        <dbReference type="ARBA" id="ARBA00022840"/>
    </source>
</evidence>
<dbReference type="PANTHER" id="PTHR18866:SF33">
    <property type="entry name" value="METHYLCROTONOYL-COA CARBOXYLASE SUBUNIT ALPHA, MITOCHONDRIAL-RELATED"/>
    <property type="match status" value="1"/>
</dbReference>
<keyword evidence="6" id="KW-0092">Biotin</keyword>
<dbReference type="EC" id="6.3.4.14" evidence="2"/>
<comment type="cofactor">
    <cofactor evidence="1">
        <name>biotin</name>
        <dbReference type="ChEBI" id="CHEBI:57586"/>
    </cofactor>
</comment>
<evidence type="ECO:0000256" key="2">
    <source>
        <dbReference type="ARBA" id="ARBA00013263"/>
    </source>
</evidence>
<name>A0ABP9ATA0_9MICO</name>
<accession>A0ABP9ATA0</accession>
<dbReference type="SUPFAM" id="SSF51246">
    <property type="entry name" value="Rudiment single hybrid motif"/>
    <property type="match status" value="1"/>
</dbReference>
<dbReference type="InterPro" id="IPR005482">
    <property type="entry name" value="Biotin_COase_C"/>
</dbReference>
<dbReference type="PROSITE" id="PS00867">
    <property type="entry name" value="CPSASE_2"/>
    <property type="match status" value="1"/>
</dbReference>
<keyword evidence="4 7" id="KW-0547">Nucleotide-binding</keyword>
<keyword evidence="12" id="KW-1185">Reference proteome</keyword>
<dbReference type="SUPFAM" id="SSF56059">
    <property type="entry name" value="Glutathione synthetase ATP-binding domain-like"/>
    <property type="match status" value="1"/>
</dbReference>
<dbReference type="Pfam" id="PF00364">
    <property type="entry name" value="Biotin_lipoyl"/>
    <property type="match status" value="1"/>
</dbReference>
<dbReference type="InterPro" id="IPR011764">
    <property type="entry name" value="Biotin_carboxylation_dom"/>
</dbReference>
<dbReference type="InterPro" id="IPR016185">
    <property type="entry name" value="PreATP-grasp_dom_sf"/>
</dbReference>
<dbReference type="PROSITE" id="PS00188">
    <property type="entry name" value="BIOTIN"/>
    <property type="match status" value="1"/>
</dbReference>
<dbReference type="Gene3D" id="2.40.50.100">
    <property type="match status" value="1"/>
</dbReference>
<comment type="caution">
    <text evidence="11">The sequence shown here is derived from an EMBL/GenBank/DDBJ whole genome shotgun (WGS) entry which is preliminary data.</text>
</comment>
<evidence type="ECO:0000256" key="1">
    <source>
        <dbReference type="ARBA" id="ARBA00001953"/>
    </source>
</evidence>
<dbReference type="PROSITE" id="PS50968">
    <property type="entry name" value="BIOTINYL_LIPOYL"/>
    <property type="match status" value="1"/>
</dbReference>
<dbReference type="PROSITE" id="PS00866">
    <property type="entry name" value="CPSASE_1"/>
    <property type="match status" value="1"/>
</dbReference>
<dbReference type="CDD" id="cd06850">
    <property type="entry name" value="biotinyl_domain"/>
    <property type="match status" value="1"/>
</dbReference>
<dbReference type="Gene3D" id="3.30.470.20">
    <property type="entry name" value="ATP-grasp fold, B domain"/>
    <property type="match status" value="1"/>
</dbReference>
<dbReference type="InterPro" id="IPR011053">
    <property type="entry name" value="Single_hybrid_motif"/>
</dbReference>
<dbReference type="PANTHER" id="PTHR18866">
    <property type="entry name" value="CARBOXYLASE:PYRUVATE/ACETYL-COA/PROPIONYL-COA CARBOXYLASE"/>
    <property type="match status" value="1"/>
</dbReference>
<dbReference type="PROSITE" id="PS50979">
    <property type="entry name" value="BC"/>
    <property type="match status" value="1"/>
</dbReference>
<feature type="domain" description="ATP-grasp" evidence="9">
    <location>
        <begin position="123"/>
        <end position="322"/>
    </location>
</feature>
<evidence type="ECO:0000313" key="11">
    <source>
        <dbReference type="EMBL" id="GAA4785595.1"/>
    </source>
</evidence>
<protein>
    <recommendedName>
        <fullName evidence="2">biotin carboxylase</fullName>
        <ecNumber evidence="2">6.3.4.14</ecNumber>
    </recommendedName>
</protein>
<evidence type="ECO:0000313" key="12">
    <source>
        <dbReference type="Proteomes" id="UP001501645"/>
    </source>
</evidence>
<dbReference type="Pfam" id="PF02785">
    <property type="entry name" value="Biotin_carb_C"/>
    <property type="match status" value="1"/>
</dbReference>
<dbReference type="InterPro" id="IPR050856">
    <property type="entry name" value="Biotin_carboxylase_complex"/>
</dbReference>
<dbReference type="InterPro" id="IPR005479">
    <property type="entry name" value="CPAse_ATP-bd"/>
</dbReference>
<dbReference type="EMBL" id="BAABKO010000007">
    <property type="protein sequence ID" value="GAA4785595.1"/>
    <property type="molecule type" value="Genomic_DNA"/>
</dbReference>
<reference evidence="12" key="1">
    <citation type="journal article" date="2019" name="Int. J. Syst. Evol. Microbiol.">
        <title>The Global Catalogue of Microorganisms (GCM) 10K type strain sequencing project: providing services to taxonomists for standard genome sequencing and annotation.</title>
        <authorList>
            <consortium name="The Broad Institute Genomics Platform"/>
            <consortium name="The Broad Institute Genome Sequencing Center for Infectious Disease"/>
            <person name="Wu L."/>
            <person name="Ma J."/>
        </authorList>
    </citation>
    <scope>NUCLEOTIDE SEQUENCE [LARGE SCALE GENOMIC DNA]</scope>
    <source>
        <strain evidence="12">JCM 18537</strain>
    </source>
</reference>
<dbReference type="InterPro" id="IPR011761">
    <property type="entry name" value="ATP-grasp"/>
</dbReference>
<evidence type="ECO:0000259" key="8">
    <source>
        <dbReference type="PROSITE" id="PS50968"/>
    </source>
</evidence>
<dbReference type="Pfam" id="PF02786">
    <property type="entry name" value="CPSase_L_D2"/>
    <property type="match status" value="1"/>
</dbReference>
<evidence type="ECO:0000256" key="7">
    <source>
        <dbReference type="PROSITE-ProRule" id="PRU00409"/>
    </source>
</evidence>
<dbReference type="SUPFAM" id="SSF51230">
    <property type="entry name" value="Single hybrid motif"/>
    <property type="match status" value="1"/>
</dbReference>
<dbReference type="InterPro" id="IPR000089">
    <property type="entry name" value="Biotin_lipoyl"/>
</dbReference>
<keyword evidence="3" id="KW-0436">Ligase</keyword>
<sequence length="640" mass="66565">MIAVFDRVLIANRGEIAVRIIRTLDRLGVESVAVFSDADADAPHVRAATTAVRIGPADARRSYLDGAAVIGAALAAGAQAVHPGYGFLSENAAFARACAEAGLVFVGPPAPAIETMGDKIRARAAVEARGVATVPGIARPGLSDADLVEGAAEVGYPVLVKPSAGGGGKGMHRVDRADDLPAALAQARREAAAAFGDDALFVERFVAEPRHIEVQVLADAHGAVIHLGERECSLQRRHQKIVEEAPSPLLDPAQRAAIGRAACETARAVGYAGVGTVEFIVSARRPDEPFFMEMNTRLQVEHAVTELVTGIDLVEQQLRVAAGEPLALTQDGIRLAGHAIEARVYAEDPSNGFLPTGGRLLDVRWPADVRVDAGVAAGSLVGAHYDPMIAKVVAHGATRADALASLQQALSATRLPGVTTNIRFLGRLLDLPAVVAGDLDTGLVDREVPALSADPVPDADFAACAVHEVPSGHGAWRADGWRLAGARGAVLRYADGDGEAVVTVRERDVVVERAGSRAVVPRAELADLEVRAAEDGATLWVSGAAGDRAISRPALVRRALRASSPELVSPMPGSVVAVHVADGDEVALGDAVASVEAMKMEHVLRAPVAGVVRLLAVVGAAVVRGQRLAVVEPPTDERRP</sequence>
<organism evidence="11 12">
    <name type="scientific">Microbacterium gilvum</name>
    <dbReference type="NCBI Taxonomy" id="1336204"/>
    <lineage>
        <taxon>Bacteria</taxon>
        <taxon>Bacillati</taxon>
        <taxon>Actinomycetota</taxon>
        <taxon>Actinomycetes</taxon>
        <taxon>Micrococcales</taxon>
        <taxon>Microbacteriaceae</taxon>
        <taxon>Microbacterium</taxon>
    </lineage>
</organism>
<dbReference type="InterPro" id="IPR011054">
    <property type="entry name" value="Rudment_hybrid_motif"/>
</dbReference>
<evidence type="ECO:0000256" key="3">
    <source>
        <dbReference type="ARBA" id="ARBA00022598"/>
    </source>
</evidence>
<dbReference type="Proteomes" id="UP001501645">
    <property type="component" value="Unassembled WGS sequence"/>
</dbReference>
<dbReference type="SUPFAM" id="SSF52440">
    <property type="entry name" value="PreATP-grasp domain"/>
    <property type="match status" value="1"/>
</dbReference>
<evidence type="ECO:0000259" key="10">
    <source>
        <dbReference type="PROSITE" id="PS50979"/>
    </source>
</evidence>
<gene>
    <name evidence="11" type="ORF">GCM10023351_34230</name>
</gene>